<dbReference type="EMBL" id="CAMXCM010000002">
    <property type="protein sequence ID" value="CAI3941885.1"/>
    <property type="molecule type" value="Genomic_DNA"/>
</dbReference>
<dbReference type="InterPro" id="IPR033904">
    <property type="entry name" value="Trans_IPPS_HH"/>
</dbReference>
<dbReference type="InterPro" id="IPR008949">
    <property type="entry name" value="Isoprenoid_synthase_dom_sf"/>
</dbReference>
<dbReference type="EMBL" id="CAMXCS010000002">
    <property type="protein sequence ID" value="CAI3941622.1"/>
    <property type="molecule type" value="Genomic_DNA"/>
</dbReference>
<keyword evidence="1" id="KW-0808">Transferase</keyword>
<dbReference type="RefSeq" id="WP_271789588.1">
    <property type="nucleotide sequence ID" value="NZ_CAMXCM010000002.1"/>
</dbReference>
<evidence type="ECO:0000313" key="5">
    <source>
        <dbReference type="Proteomes" id="UP001154259"/>
    </source>
</evidence>
<dbReference type="PANTHER" id="PTHR31480">
    <property type="entry name" value="BIFUNCTIONAL LYCOPENE CYCLASE/PHYTOENE SYNTHASE"/>
    <property type="match status" value="1"/>
</dbReference>
<dbReference type="Proteomes" id="UP001154255">
    <property type="component" value="Unassembled WGS sequence"/>
</dbReference>
<dbReference type="GO" id="GO:0016117">
    <property type="term" value="P:carotenoid biosynthetic process"/>
    <property type="evidence" value="ECO:0007669"/>
    <property type="project" value="InterPro"/>
</dbReference>
<dbReference type="InterPro" id="IPR017828">
    <property type="entry name" value="SQ_synth_HpnD-like"/>
</dbReference>
<dbReference type="SFLD" id="SFLDS00005">
    <property type="entry name" value="Isoprenoid_Synthase_Type_I"/>
    <property type="match status" value="1"/>
</dbReference>
<organism evidence="3 4">
    <name type="scientific">Commensalibacter communis</name>
    <dbReference type="NCBI Taxonomy" id="2972786"/>
    <lineage>
        <taxon>Bacteria</taxon>
        <taxon>Pseudomonadati</taxon>
        <taxon>Pseudomonadota</taxon>
        <taxon>Alphaproteobacteria</taxon>
        <taxon>Acetobacterales</taxon>
        <taxon>Acetobacteraceae</taxon>
    </lineage>
</organism>
<name>A0A9W4TPE3_9PROT</name>
<evidence type="ECO:0000256" key="1">
    <source>
        <dbReference type="ARBA" id="ARBA00022679"/>
    </source>
</evidence>
<dbReference type="NCBIfam" id="TIGR03465">
    <property type="entry name" value="HpnD"/>
    <property type="match status" value="1"/>
</dbReference>
<dbReference type="SUPFAM" id="SSF48576">
    <property type="entry name" value="Terpenoid synthases"/>
    <property type="match status" value="1"/>
</dbReference>
<dbReference type="CDD" id="cd00683">
    <property type="entry name" value="Trans_IPPS_HH"/>
    <property type="match status" value="1"/>
</dbReference>
<sequence length="298" mass="33811">MRKPLAEAAQIMGCSELDLTYVENIVCKSKTSFAAGMHVLSPERRYGMYALYSFCRIVDDIADEEGDISTKQRLLQEWRDKMSRLYDGHAEDAVEKVLLATIQRFSLKQQDFIDIIDGMEMDVEHPIVAPDEKTLDLYCDRVASAVGRLAVCIFGDSSNSAQEVAYHLGRALQLTNILRDIEEDAERSRLYLPKELLERFHLPLEPKKCITHPGVDQVCNILAYRAADHYQLARRFTAQCSQKSLRPATIMAITYGYVLAKQRKLGWKQPFQRASLSIFEKVAVTGIGLLVSFIGLKR</sequence>
<reference evidence="3" key="1">
    <citation type="submission" date="2022-10" db="EMBL/GenBank/DDBJ databases">
        <authorList>
            <person name="Botero Cardona J."/>
        </authorList>
    </citation>
    <scope>NUCLEOTIDE SEQUENCE</scope>
    <source>
        <strain evidence="3">LMG 31819</strain>
        <strain evidence="2">R-53529</strain>
    </source>
</reference>
<dbReference type="Proteomes" id="UP001154259">
    <property type="component" value="Unassembled WGS sequence"/>
</dbReference>
<accession>A0A9W4TPE3</accession>
<gene>
    <name evidence="2" type="ORF">R53529_LOCUS1149</name>
    <name evidence="3" type="ORF">R53530_LOCUS1285</name>
</gene>
<dbReference type="SFLD" id="SFLDG01212">
    <property type="entry name" value="Phytoene_synthase_like"/>
    <property type="match status" value="1"/>
</dbReference>
<dbReference type="InterPro" id="IPR044843">
    <property type="entry name" value="Trans_IPPS_bact-type"/>
</dbReference>
<dbReference type="GO" id="GO:0004311">
    <property type="term" value="F:geranylgeranyl diphosphate synthase activity"/>
    <property type="evidence" value="ECO:0007669"/>
    <property type="project" value="InterPro"/>
</dbReference>
<dbReference type="AlphaFoldDB" id="A0A9W4TPE3"/>
<dbReference type="SFLD" id="SFLDG01018">
    <property type="entry name" value="Squalene/Phytoene_Synthase_Lik"/>
    <property type="match status" value="1"/>
</dbReference>
<dbReference type="GO" id="GO:0051996">
    <property type="term" value="F:squalene synthase [NAD(P)H] activity"/>
    <property type="evidence" value="ECO:0007669"/>
    <property type="project" value="InterPro"/>
</dbReference>
<keyword evidence="5" id="KW-1185">Reference proteome</keyword>
<evidence type="ECO:0000313" key="2">
    <source>
        <dbReference type="EMBL" id="CAI3941622.1"/>
    </source>
</evidence>
<evidence type="ECO:0000313" key="4">
    <source>
        <dbReference type="Proteomes" id="UP001154255"/>
    </source>
</evidence>
<dbReference type="InterPro" id="IPR002060">
    <property type="entry name" value="Squ/phyt_synthse"/>
</dbReference>
<dbReference type="PROSITE" id="PS01045">
    <property type="entry name" value="SQUALEN_PHYTOEN_SYN_2"/>
    <property type="match status" value="1"/>
</dbReference>
<comment type="caution">
    <text evidence="3">The sequence shown here is derived from an EMBL/GenBank/DDBJ whole genome shotgun (WGS) entry which is preliminary data.</text>
</comment>
<dbReference type="InterPro" id="IPR019845">
    <property type="entry name" value="Squalene/phytoene_synthase_CS"/>
</dbReference>
<protein>
    <submittedName>
        <fullName evidence="2 3">Phytoene/squalene synthetase (ERG9)</fullName>
    </submittedName>
</protein>
<dbReference type="Gene3D" id="1.10.600.10">
    <property type="entry name" value="Farnesyl Diphosphate Synthase"/>
    <property type="match status" value="1"/>
</dbReference>
<dbReference type="Pfam" id="PF00494">
    <property type="entry name" value="SQS_PSY"/>
    <property type="match status" value="1"/>
</dbReference>
<evidence type="ECO:0000313" key="3">
    <source>
        <dbReference type="EMBL" id="CAI3941885.1"/>
    </source>
</evidence>
<proteinExistence type="predicted"/>